<dbReference type="SUPFAM" id="SSF57903">
    <property type="entry name" value="FYVE/PHD zinc finger"/>
    <property type="match status" value="1"/>
</dbReference>
<feature type="compositionally biased region" description="Polar residues" evidence="14">
    <location>
        <begin position="165"/>
        <end position="178"/>
    </location>
</feature>
<feature type="domain" description="PHD-type" evidence="16">
    <location>
        <begin position="2291"/>
        <end position="2341"/>
    </location>
</feature>
<evidence type="ECO:0000259" key="18">
    <source>
        <dbReference type="PROSITE" id="PS50982"/>
    </source>
</evidence>
<feature type="compositionally biased region" description="Polar residues" evidence="14">
    <location>
        <begin position="536"/>
        <end position="546"/>
    </location>
</feature>
<feature type="compositionally biased region" description="Polar residues" evidence="14">
    <location>
        <begin position="188"/>
        <end position="197"/>
    </location>
</feature>
<feature type="compositionally biased region" description="Low complexity" evidence="14">
    <location>
        <begin position="269"/>
        <end position="288"/>
    </location>
</feature>
<dbReference type="SUPFAM" id="SSF47370">
    <property type="entry name" value="Bromodomain"/>
    <property type="match status" value="1"/>
</dbReference>
<feature type="domain" description="Bromo" evidence="15">
    <location>
        <begin position="2422"/>
        <end position="2492"/>
    </location>
</feature>
<keyword evidence="6" id="KW-0805">Transcription regulation</keyword>
<dbReference type="InterPro" id="IPR019787">
    <property type="entry name" value="Znf_PHD-finger"/>
</dbReference>
<feature type="compositionally biased region" description="Polar residues" evidence="14">
    <location>
        <begin position="452"/>
        <end position="474"/>
    </location>
</feature>
<feature type="compositionally biased region" description="Basic and acidic residues" evidence="14">
    <location>
        <begin position="1662"/>
        <end position="1671"/>
    </location>
</feature>
<evidence type="ECO:0000256" key="6">
    <source>
        <dbReference type="ARBA" id="ARBA00023015"/>
    </source>
</evidence>
<feature type="compositionally biased region" description="Basic residues" evidence="14">
    <location>
        <begin position="2349"/>
        <end position="2362"/>
    </location>
</feature>
<feature type="region of interest" description="Disordered" evidence="14">
    <location>
        <begin position="1656"/>
        <end position="1675"/>
    </location>
</feature>
<feature type="coiled-coil region" evidence="13">
    <location>
        <begin position="1364"/>
        <end position="1418"/>
    </location>
</feature>
<evidence type="ECO:0000256" key="10">
    <source>
        <dbReference type="ARBA" id="ARBA00023242"/>
    </source>
</evidence>
<dbReference type="InterPro" id="IPR001739">
    <property type="entry name" value="Methyl_CpG_DNA-bd"/>
</dbReference>
<feature type="compositionally biased region" description="Polar residues" evidence="14">
    <location>
        <begin position="803"/>
        <end position="823"/>
    </location>
</feature>
<dbReference type="SMART" id="SM00297">
    <property type="entry name" value="BROMO"/>
    <property type="match status" value="1"/>
</dbReference>
<feature type="region of interest" description="Disordered" evidence="14">
    <location>
        <begin position="2135"/>
        <end position="2161"/>
    </location>
</feature>
<dbReference type="InterPro" id="IPR013083">
    <property type="entry name" value="Znf_RING/FYVE/PHD"/>
</dbReference>
<keyword evidence="7 13" id="KW-0175">Coiled coil</keyword>
<dbReference type="InterPro" id="IPR018501">
    <property type="entry name" value="DDT_dom"/>
</dbReference>
<feature type="compositionally biased region" description="Low complexity" evidence="14">
    <location>
        <begin position="218"/>
        <end position="237"/>
    </location>
</feature>
<feature type="compositionally biased region" description="Low complexity" evidence="14">
    <location>
        <begin position="1772"/>
        <end position="1789"/>
    </location>
</feature>
<dbReference type="OMA" id="PSANAHY"/>
<keyword evidence="20" id="KW-1185">Reference proteome</keyword>
<feature type="region of interest" description="Disordered" evidence="14">
    <location>
        <begin position="128"/>
        <end position="596"/>
    </location>
</feature>
<dbReference type="InterPro" id="IPR028941">
    <property type="entry name" value="WHIM2_dom"/>
</dbReference>
<dbReference type="Gene3D" id="1.20.920.10">
    <property type="entry name" value="Bromodomain-like"/>
    <property type="match status" value="1"/>
</dbReference>
<evidence type="ECO:0000256" key="1">
    <source>
        <dbReference type="ARBA" id="ARBA00004123"/>
    </source>
</evidence>
<protein>
    <submittedName>
        <fullName evidence="19">Bromodomain adjacent to zinc finger domain, 2A</fullName>
    </submittedName>
</protein>
<feature type="domain" description="DDT" evidence="17">
    <location>
        <begin position="1446"/>
        <end position="1511"/>
    </location>
</feature>
<dbReference type="PROSITE" id="PS50014">
    <property type="entry name" value="BROMODOMAIN_2"/>
    <property type="match status" value="1"/>
</dbReference>
<evidence type="ECO:0000259" key="17">
    <source>
        <dbReference type="PROSITE" id="PS50827"/>
    </source>
</evidence>
<dbReference type="SMART" id="SM00571">
    <property type="entry name" value="DDT"/>
    <property type="match status" value="1"/>
</dbReference>
<feature type="compositionally biased region" description="Basic and acidic residues" evidence="14">
    <location>
        <begin position="1814"/>
        <end position="1825"/>
    </location>
</feature>
<evidence type="ECO:0000256" key="8">
    <source>
        <dbReference type="ARBA" id="ARBA00023117"/>
    </source>
</evidence>
<keyword evidence="3" id="KW-0479">Metal-binding</keyword>
<feature type="compositionally biased region" description="Basic and acidic residues" evidence="14">
    <location>
        <begin position="1062"/>
        <end position="1081"/>
    </location>
</feature>
<feature type="domain" description="MBD" evidence="18">
    <location>
        <begin position="1101"/>
        <end position="1174"/>
    </location>
</feature>
<evidence type="ECO:0000256" key="7">
    <source>
        <dbReference type="ARBA" id="ARBA00023054"/>
    </source>
</evidence>
<evidence type="ECO:0000256" key="13">
    <source>
        <dbReference type="SAM" id="Coils"/>
    </source>
</evidence>
<dbReference type="Gene3D" id="3.30.890.10">
    <property type="entry name" value="Methyl-cpg-binding Protein 2, Chain A"/>
    <property type="match status" value="1"/>
</dbReference>
<feature type="compositionally biased region" description="Low complexity" evidence="14">
    <location>
        <begin position="548"/>
        <end position="569"/>
    </location>
</feature>
<feature type="region of interest" description="Disordered" evidence="14">
    <location>
        <begin position="72"/>
        <end position="109"/>
    </location>
</feature>
<dbReference type="SMART" id="SM00391">
    <property type="entry name" value="MBD"/>
    <property type="match status" value="1"/>
</dbReference>
<dbReference type="CDD" id="cd05503">
    <property type="entry name" value="Bromo_BAZ2A_B_like"/>
    <property type="match status" value="1"/>
</dbReference>
<dbReference type="InterPro" id="IPR018359">
    <property type="entry name" value="Bromodomain_CS"/>
</dbReference>
<feature type="compositionally biased region" description="Basic and acidic residues" evidence="14">
    <location>
        <begin position="745"/>
        <end position="768"/>
    </location>
</feature>
<dbReference type="PROSITE" id="PS50016">
    <property type="entry name" value="ZF_PHD_2"/>
    <property type="match status" value="1"/>
</dbReference>
<feature type="compositionally biased region" description="Low complexity" evidence="14">
    <location>
        <begin position="1932"/>
        <end position="1942"/>
    </location>
</feature>
<evidence type="ECO:0000256" key="2">
    <source>
        <dbReference type="ARBA" id="ARBA00007444"/>
    </source>
</evidence>
<feature type="region of interest" description="Disordered" evidence="14">
    <location>
        <begin position="1772"/>
        <end position="2001"/>
    </location>
</feature>
<feature type="compositionally biased region" description="Basic residues" evidence="14">
    <location>
        <begin position="1974"/>
        <end position="1999"/>
    </location>
</feature>
<comment type="subcellular location">
    <subcellularLocation>
        <location evidence="1">Nucleus</location>
    </subcellularLocation>
</comment>
<evidence type="ECO:0000256" key="3">
    <source>
        <dbReference type="ARBA" id="ARBA00022723"/>
    </source>
</evidence>
<feature type="region of interest" description="Disordered" evidence="14">
    <location>
        <begin position="1204"/>
        <end position="1246"/>
    </location>
</feature>
<feature type="compositionally biased region" description="Basic residues" evidence="14">
    <location>
        <begin position="1293"/>
        <end position="1303"/>
    </location>
</feature>
<evidence type="ECO:0000259" key="15">
    <source>
        <dbReference type="PROSITE" id="PS50014"/>
    </source>
</evidence>
<dbReference type="SUPFAM" id="SSF54171">
    <property type="entry name" value="DNA-binding domain"/>
    <property type="match status" value="1"/>
</dbReference>
<dbReference type="PRINTS" id="PR00503">
    <property type="entry name" value="BROMODOMAIN"/>
</dbReference>
<feature type="region of interest" description="Disordered" evidence="14">
    <location>
        <begin position="945"/>
        <end position="1028"/>
    </location>
</feature>
<dbReference type="PROSITE" id="PS50827">
    <property type="entry name" value="DDT"/>
    <property type="match status" value="1"/>
</dbReference>
<feature type="compositionally biased region" description="Basic residues" evidence="14">
    <location>
        <begin position="1274"/>
        <end position="1285"/>
    </location>
</feature>
<reference evidence="19" key="1">
    <citation type="submission" date="2025-08" db="UniProtKB">
        <authorList>
            <consortium name="Ensembl"/>
        </authorList>
    </citation>
    <scope>IDENTIFICATION</scope>
</reference>
<sequence length="2515" mass="276905">MTHFSKSVHMDKQTHLHLGWPESEYIFSKLEMEANNHFNYGPHSSVSANSGLKHSSGDSLFTNGSSMSFPQQGKNLNGEMNVNGITTAGGSSQPGTHPPSSSYPHMSNHHLPGSMGFDYLWGQSQYSPAMGPVPSHGLHQKPGSQGGIQPQQPQHHFQGHGPYQVNGSMGPSRQTPGTGPQYWGRGNAGQQPPQGGSSMPMGYNSHGMYGTYPSQGIPASQHHQQPPALQHQSATAHHLQHHSHHHPPQHQQQQQQHYGVMPNGMPYYQHPSHQSQPQAPTQSQAQTQMIPPAAQSFTPPRGSPQHHHVASGGGRSSPHHVPVPMRSLSAVPDSGSPKSREMQVPMNESFKETDKGFNGVERSSVPQHLPKTESFPVKPPGPVSSTDYNQGAHHPTVDLEKPVKQSQEMGAAAKELSSSPISGPPPPLASPPRKTGSGQDSHSPSSSGFALSKTSGVGANASSSPSSPLQTVQGQRPGFSGPSSAEGTPAGLSTSPSVSSPKSSRAPPVVSHNQPVVFSSKTLMHPPTVPAAQPLAETQGSKSPQVSPTPLSLAASPSVVSAPPALAPLKGPQEASPLTGQSPKHPAASSTPTSVADNVSLPTVSALQSVVAGSPQVAALASSAPPPVVSYSSQASSASLNVSAAPNVSRSLIGSAARHSDMMANVDVSSHSPGQMSSHGVLRHNFGESHSSLIHGTHEACGSQSKVAVTMATSNNEAQAEMHKVQIHGRNLELAFIVPKEPERDTMAIGRKDSNSIRDHAAPRKGESETLNDSFSTDTSLDYPSLAESTYLESSRAEDGSSMMDTFDNSYSLSQTGDQSKFTEGSMVDDSRDLQDTSYEEENLNSSMTSNSSTEAASLKDSTSLLDDSLNDSSQNCSSLLSAAINASTHSIKGDHILGKENGGDTSGGDRRSALSVMTVKALQAVVSGSVEGTTTHMTEALIAMPTKKPRKPRTPKTTAATAEIGSPDSKIKKRKLTPDGPKQEKVRRRKKTEDNSPTAVKKRKISKEAKEQEGVPTDTSTPSNAQPHLLIDPVTFIHDLSLTNSESPIVRPKKIWKRKIKEGVNEAKPPKPAKEFTEGKTEEDDDDNGSAAGDTPRRRIATEEQVQFALQQGWRREIRVRRLEDRLKGETWYYSPCGRRMKQFPEVIKFLKRHQDALQGVSREHFSFSPRMPVGDFYEERETPEGKKWFLLANEEVPSMIMAITGRRGRPPNPDKEPRSRGRRARGAQGRRPGRPPKPKMEDLLSKVDARLLKRLEAKEDLTEEEKEKLIKIKKKMKRKARMKRKEDAKNKKIRQEKRKAKLEKAKEQEQDDEDQSQNLSQASESPFSAAEGPKKPGRRKKVAAPPAAEALDLEKASPIKKVARARSKAKALAKAQAQAEAEAQAALAAKRQAERRAQAQRRMEERKRQQMILEEMKKPAEDMCLPDHTPLPQLTRIPGLVLSGLAFSNCLRVVEFLHGYGKILGLQVPKDIPSLSTLQEGLLGMEKSQGELLDLLIKLVEAALHDPGLPSYYQSVKILGEKLVDLELSHSTVSEVLRIFLEAHGFELEVCNSLRTKSFQTLKPDVKASILAFLVEELNASNIITREIDNTLENMATYRKNKWIIEGKLRKLKAVLMRKTGRPEEELCFEERRRSARVGGAEEESIEESCVLERGSRRKAKEEPKHTEIESPNTCSVAELERQIDKLTKRQVFFRKKLQQSSHSMRAVSLGQDRYRRRYLLLPYMGCVLVEGAEDILASDEVTVSDEPVTYVKVITPVKTEVKAEPPVSPAFAASLPSSPRASQLSPTEADPLPGEASLMSSHRGRGRPRKIKPEVELHLREAKNRRRRRSSRSAAEDSTLSSPVQDPAQPAFQTPLEQPQDAEADSSAPITASGAGQGEDNSQPEDSMREQAEKRGQWFNLLPKEPCDETSISQPCENTPAPASSPTEDTPAPLDSDPLAPAPPQPPTAQMQTEAAPPPLPKVCSTPAPRAGRRRRRSSGTSRAHARSSAAKRRGRPPSNLFQEVQLKYFTQLVVKPIPLEMVKGWWWIREPEELTAILSALHPRGIREKVLHKHLAKHMEHMSEVCTRAVTDPIFQMTVEDGDALLEASKQAWSEQERVLQLDIRVLQCVEDLEQRVVGADLQLKMAIPNAEGESEASEESSSSQFQMYTPPEADSTREDLQYYEHELDPKDDWIVKTKKEWSDLLRVPSNPLDLAVLRLTNLERNIERRYLKEPLWNLSEVVRLAPLTPPPGGEEVQLDAVSLESEITPRLRTWRQALDRCRSASQLSLCLLQLEKAIAWERSVVRVTCQVCRKGDDDEYLLLCDGCDRGCHMFCLRPKVMQVPEGDWFCPTCVAKESGEAPRSHRSSRKRSKVQKRRLAEDSSDEDDGYRRGMTTRQKDAAASSSGASISPSKRRRMATRNQPDLTYCEIILMEMEAHSDAWPFLEPVNPRLVPGYRRIIKNPMDFLTMRERLLQGGYCSCEEFAADAQLVFNNCELFNEDTSEVGKAGHAMRRFFENRWAEFYENKDK</sequence>
<dbReference type="InterPro" id="IPR016177">
    <property type="entry name" value="DNA-bd_dom_sf"/>
</dbReference>
<dbReference type="GeneTree" id="ENSGT00940000159490"/>
<dbReference type="Pfam" id="PF02791">
    <property type="entry name" value="DDT"/>
    <property type="match status" value="1"/>
</dbReference>
<feature type="compositionally biased region" description="Low complexity" evidence="14">
    <location>
        <begin position="140"/>
        <end position="164"/>
    </location>
</feature>
<feature type="compositionally biased region" description="Polar residues" evidence="14">
    <location>
        <begin position="1913"/>
        <end position="1931"/>
    </location>
</feature>
<dbReference type="CDD" id="cd01397">
    <property type="entry name" value="HAT_MBD"/>
    <property type="match status" value="1"/>
</dbReference>
<dbReference type="PROSITE" id="PS00633">
    <property type="entry name" value="BROMODOMAIN_1"/>
    <property type="match status" value="1"/>
</dbReference>
<evidence type="ECO:0000313" key="19">
    <source>
        <dbReference type="Ensembl" id="ENSCCRP00000120974.1"/>
    </source>
</evidence>
<dbReference type="GO" id="GO:0003677">
    <property type="term" value="F:DNA binding"/>
    <property type="evidence" value="ECO:0007669"/>
    <property type="project" value="InterPro"/>
</dbReference>
<evidence type="ECO:0000256" key="14">
    <source>
        <dbReference type="SAM" id="MobiDB-lite"/>
    </source>
</evidence>
<evidence type="ECO:0000259" key="16">
    <source>
        <dbReference type="PROSITE" id="PS50016"/>
    </source>
</evidence>
<comment type="similarity">
    <text evidence="2">Belongs to the WAL family.</text>
</comment>
<keyword evidence="8 11" id="KW-0103">Bromodomain</keyword>
<feature type="region of interest" description="Disordered" evidence="14">
    <location>
        <begin position="745"/>
        <end position="860"/>
    </location>
</feature>
<dbReference type="InterPro" id="IPR001487">
    <property type="entry name" value="Bromodomain"/>
</dbReference>
<evidence type="ECO:0000256" key="9">
    <source>
        <dbReference type="ARBA" id="ARBA00023163"/>
    </source>
</evidence>
<keyword evidence="9" id="KW-0804">Transcription</keyword>
<feature type="region of interest" description="Disordered" evidence="14">
    <location>
        <begin position="1274"/>
        <end position="1351"/>
    </location>
</feature>
<dbReference type="Gene3D" id="3.30.40.10">
    <property type="entry name" value="Zinc/RING finger domain, C3HC4 (zinc finger)"/>
    <property type="match status" value="1"/>
</dbReference>
<feature type="compositionally biased region" description="Low complexity" evidence="14">
    <location>
        <begin position="493"/>
        <end position="511"/>
    </location>
</feature>
<name>A0A9J7YKT8_CYPCA</name>
<dbReference type="InterPro" id="IPR011011">
    <property type="entry name" value="Znf_FYVE_PHD"/>
</dbReference>
<dbReference type="GO" id="GO:0008270">
    <property type="term" value="F:zinc ion binding"/>
    <property type="evidence" value="ECO:0007669"/>
    <property type="project" value="UniProtKB-KW"/>
</dbReference>
<dbReference type="PROSITE" id="PS50982">
    <property type="entry name" value="MBD"/>
    <property type="match status" value="1"/>
</dbReference>
<dbReference type="GO" id="GO:0033553">
    <property type="term" value="C:rDNA heterochromatin"/>
    <property type="evidence" value="ECO:0007669"/>
    <property type="project" value="TreeGrafter"/>
</dbReference>
<keyword evidence="4 12" id="KW-0863">Zinc-finger</keyword>
<evidence type="ECO:0000313" key="20">
    <source>
        <dbReference type="Proteomes" id="UP001108240"/>
    </source>
</evidence>
<dbReference type="FunFam" id="3.30.40.10:FF:000199">
    <property type="entry name" value="Bromodomain adjacent to zinc finger domain 2B"/>
    <property type="match status" value="1"/>
</dbReference>
<feature type="compositionally biased region" description="Low complexity" evidence="14">
    <location>
        <begin position="844"/>
        <end position="860"/>
    </location>
</feature>
<dbReference type="Pfam" id="PF00628">
    <property type="entry name" value="PHD"/>
    <property type="match status" value="1"/>
</dbReference>
<feature type="compositionally biased region" description="Polar residues" evidence="14">
    <location>
        <begin position="769"/>
        <end position="793"/>
    </location>
</feature>
<evidence type="ECO:0000256" key="11">
    <source>
        <dbReference type="PROSITE-ProRule" id="PRU00035"/>
    </source>
</evidence>
<reference evidence="19" key="2">
    <citation type="submission" date="2025-09" db="UniProtKB">
        <authorList>
            <consortium name="Ensembl"/>
        </authorList>
    </citation>
    <scope>IDENTIFICATION</scope>
</reference>
<evidence type="ECO:0000256" key="5">
    <source>
        <dbReference type="ARBA" id="ARBA00022833"/>
    </source>
</evidence>
<keyword evidence="5" id="KW-0862">Zinc</keyword>
<dbReference type="InterPro" id="IPR001965">
    <property type="entry name" value="Znf_PHD"/>
</dbReference>
<dbReference type="PANTHER" id="PTHR45915">
    <property type="entry name" value="TRANSCRIPTION INTERMEDIARY FACTOR"/>
    <property type="match status" value="1"/>
</dbReference>
<feature type="compositionally biased region" description="Low complexity" evidence="14">
    <location>
        <begin position="2386"/>
        <end position="2397"/>
    </location>
</feature>
<dbReference type="Proteomes" id="UP001108240">
    <property type="component" value="Unplaced"/>
</dbReference>
<accession>A0A9J7YKT8</accession>
<feature type="compositionally biased region" description="Low complexity" evidence="14">
    <location>
        <begin position="436"/>
        <end position="448"/>
    </location>
</feature>
<feature type="region of interest" description="Disordered" evidence="14">
    <location>
        <begin position="2346"/>
        <end position="2405"/>
    </location>
</feature>
<dbReference type="InterPro" id="IPR036427">
    <property type="entry name" value="Bromodomain-like_sf"/>
</dbReference>
<dbReference type="CDD" id="cd15629">
    <property type="entry name" value="PHD_BAZ2A"/>
    <property type="match status" value="1"/>
</dbReference>
<dbReference type="SMART" id="SM00249">
    <property type="entry name" value="PHD"/>
    <property type="match status" value="1"/>
</dbReference>
<dbReference type="InterPro" id="IPR037374">
    <property type="entry name" value="BAZ2A/B_Bromo"/>
</dbReference>
<dbReference type="GO" id="GO:0005634">
    <property type="term" value="C:nucleus"/>
    <property type="evidence" value="ECO:0007669"/>
    <property type="project" value="UniProtKB-SubCell"/>
</dbReference>
<feature type="compositionally biased region" description="Basic residues" evidence="14">
    <location>
        <begin position="238"/>
        <end position="248"/>
    </location>
</feature>
<dbReference type="Pfam" id="PF00439">
    <property type="entry name" value="Bromodomain"/>
    <property type="match status" value="1"/>
</dbReference>
<feature type="compositionally biased region" description="Polar residues" evidence="14">
    <location>
        <begin position="576"/>
        <end position="596"/>
    </location>
</feature>
<organism evidence="19 20">
    <name type="scientific">Cyprinus carpio carpio</name>
    <dbReference type="NCBI Taxonomy" id="630221"/>
    <lineage>
        <taxon>Eukaryota</taxon>
        <taxon>Metazoa</taxon>
        <taxon>Chordata</taxon>
        <taxon>Craniata</taxon>
        <taxon>Vertebrata</taxon>
        <taxon>Euteleostomi</taxon>
        <taxon>Actinopterygii</taxon>
        <taxon>Neopterygii</taxon>
        <taxon>Teleostei</taxon>
        <taxon>Ostariophysi</taxon>
        <taxon>Cypriniformes</taxon>
        <taxon>Cyprinidae</taxon>
        <taxon>Cyprininae</taxon>
        <taxon>Cyprinus</taxon>
    </lineage>
</organism>
<feature type="region of interest" description="Disordered" evidence="14">
    <location>
        <begin position="1062"/>
        <end position="1101"/>
    </location>
</feature>
<dbReference type="SMART" id="SM00384">
    <property type="entry name" value="AT_hook"/>
    <property type="match status" value="4"/>
</dbReference>
<dbReference type="Ensembl" id="ENSCCRT00000153069.1">
    <property type="protein sequence ID" value="ENSCCRP00000120974.1"/>
    <property type="gene ID" value="ENSCCRG00000033018.2"/>
</dbReference>
<proteinExistence type="inferred from homology"/>
<dbReference type="Pfam" id="PF01429">
    <property type="entry name" value="MBD"/>
    <property type="match status" value="1"/>
</dbReference>
<keyword evidence="10" id="KW-0539">Nucleus</keyword>
<evidence type="ECO:0000256" key="4">
    <source>
        <dbReference type="ARBA" id="ARBA00022771"/>
    </source>
</evidence>
<dbReference type="PANTHER" id="PTHR45915:SF5">
    <property type="entry name" value="BROMODOMAIN ADJACENT TO ZINC FINGER DOMAIN PROTEIN 2A"/>
    <property type="match status" value="1"/>
</dbReference>
<feature type="compositionally biased region" description="Polar residues" evidence="14">
    <location>
        <begin position="512"/>
        <end position="522"/>
    </location>
</feature>
<dbReference type="InterPro" id="IPR017956">
    <property type="entry name" value="AT_hook_DNA-bd_motif"/>
</dbReference>
<feature type="compositionally biased region" description="Basic and acidic residues" evidence="14">
    <location>
        <begin position="1889"/>
        <end position="1899"/>
    </location>
</feature>
<feature type="compositionally biased region" description="Polar residues" evidence="14">
    <location>
        <begin position="1018"/>
        <end position="1027"/>
    </location>
</feature>
<evidence type="ECO:0000256" key="12">
    <source>
        <dbReference type="PROSITE-ProRule" id="PRU00146"/>
    </source>
</evidence>
<feature type="compositionally biased region" description="Polar residues" evidence="14">
    <location>
        <begin position="72"/>
        <end position="105"/>
    </location>
</feature>
<dbReference type="Pfam" id="PF15613">
    <property type="entry name" value="WSD"/>
    <property type="match status" value="1"/>
</dbReference>
<dbReference type="InterPro" id="IPR028940">
    <property type="entry name" value="PHD_BAZ2A"/>
</dbReference>